<dbReference type="PROSITE" id="PS51375">
    <property type="entry name" value="PPR"/>
    <property type="match status" value="1"/>
</dbReference>
<evidence type="ECO:0000256" key="1">
    <source>
        <dbReference type="ARBA" id="ARBA00022737"/>
    </source>
</evidence>
<evidence type="ECO:0000313" key="4">
    <source>
        <dbReference type="Proteomes" id="UP000238479"/>
    </source>
</evidence>
<protein>
    <submittedName>
        <fullName evidence="3">Putative pentatricopeptide</fullName>
    </submittedName>
</protein>
<evidence type="ECO:0000313" key="3">
    <source>
        <dbReference type="EMBL" id="PRQ45123.1"/>
    </source>
</evidence>
<keyword evidence="4" id="KW-1185">Reference proteome</keyword>
<dbReference type="InterPro" id="IPR046960">
    <property type="entry name" value="PPR_At4g14850-like_plant"/>
</dbReference>
<reference evidence="3 4" key="1">
    <citation type="journal article" date="2018" name="Nat. Genet.">
        <title>The Rosa genome provides new insights in the design of modern roses.</title>
        <authorList>
            <person name="Bendahmane M."/>
        </authorList>
    </citation>
    <scope>NUCLEOTIDE SEQUENCE [LARGE SCALE GENOMIC DNA]</scope>
    <source>
        <strain evidence="4">cv. Old Blush</strain>
    </source>
</reference>
<feature type="repeat" description="PPR" evidence="2">
    <location>
        <begin position="49"/>
        <end position="83"/>
    </location>
</feature>
<dbReference type="STRING" id="74649.A0A2P6RFB4"/>
<dbReference type="Gramene" id="PRQ45123">
    <property type="protein sequence ID" value="PRQ45123"/>
    <property type="gene ID" value="RchiOBHm_Chr3g0486751"/>
</dbReference>
<dbReference type="InterPro" id="IPR002885">
    <property type="entry name" value="PPR_rpt"/>
</dbReference>
<dbReference type="AlphaFoldDB" id="A0A2P6RFB4"/>
<dbReference type="GO" id="GO:0009451">
    <property type="term" value="P:RNA modification"/>
    <property type="evidence" value="ECO:0007669"/>
    <property type="project" value="InterPro"/>
</dbReference>
<dbReference type="Pfam" id="PF01535">
    <property type="entry name" value="PPR"/>
    <property type="match status" value="2"/>
</dbReference>
<organism evidence="3 4">
    <name type="scientific">Rosa chinensis</name>
    <name type="common">China rose</name>
    <dbReference type="NCBI Taxonomy" id="74649"/>
    <lineage>
        <taxon>Eukaryota</taxon>
        <taxon>Viridiplantae</taxon>
        <taxon>Streptophyta</taxon>
        <taxon>Embryophyta</taxon>
        <taxon>Tracheophyta</taxon>
        <taxon>Spermatophyta</taxon>
        <taxon>Magnoliopsida</taxon>
        <taxon>eudicotyledons</taxon>
        <taxon>Gunneridae</taxon>
        <taxon>Pentapetalae</taxon>
        <taxon>rosids</taxon>
        <taxon>fabids</taxon>
        <taxon>Rosales</taxon>
        <taxon>Rosaceae</taxon>
        <taxon>Rosoideae</taxon>
        <taxon>Rosoideae incertae sedis</taxon>
        <taxon>Rosa</taxon>
    </lineage>
</organism>
<dbReference type="PANTHER" id="PTHR47926:SF347">
    <property type="entry name" value="PENTATRICOPEPTIDE REPEAT-CONTAINING PROTEIN"/>
    <property type="match status" value="1"/>
</dbReference>
<dbReference type="GO" id="GO:0003723">
    <property type="term" value="F:RNA binding"/>
    <property type="evidence" value="ECO:0007669"/>
    <property type="project" value="InterPro"/>
</dbReference>
<dbReference type="Proteomes" id="UP000238479">
    <property type="component" value="Chromosome 3"/>
</dbReference>
<sequence length="128" mass="14988">MELGREIHDYVRAELKFTTIIGNLVLHVYAMCGYLSEARKVFDEIPLKNVLCWTTMMNGYVNCGMLDEARKLFDRSLTKDVVLWTAMMNGMYNITNLMKQWLYSKRCNLDEFKWINSQSLHSSQAMLS</sequence>
<proteinExistence type="predicted"/>
<dbReference type="EMBL" id="PDCK01000041">
    <property type="protein sequence ID" value="PRQ45123.1"/>
    <property type="molecule type" value="Genomic_DNA"/>
</dbReference>
<accession>A0A2P6RFB4</accession>
<gene>
    <name evidence="3" type="ORF">RchiOBHm_Chr3g0486751</name>
</gene>
<name>A0A2P6RFB4_ROSCH</name>
<comment type="caution">
    <text evidence="3">The sequence shown here is derived from an EMBL/GenBank/DDBJ whole genome shotgun (WGS) entry which is preliminary data.</text>
</comment>
<dbReference type="Gene3D" id="1.25.40.10">
    <property type="entry name" value="Tetratricopeptide repeat domain"/>
    <property type="match status" value="1"/>
</dbReference>
<dbReference type="PANTHER" id="PTHR47926">
    <property type="entry name" value="PENTATRICOPEPTIDE REPEAT-CONTAINING PROTEIN"/>
    <property type="match status" value="1"/>
</dbReference>
<dbReference type="InterPro" id="IPR011990">
    <property type="entry name" value="TPR-like_helical_dom_sf"/>
</dbReference>
<evidence type="ECO:0000256" key="2">
    <source>
        <dbReference type="PROSITE-ProRule" id="PRU00708"/>
    </source>
</evidence>
<dbReference type="NCBIfam" id="TIGR00756">
    <property type="entry name" value="PPR"/>
    <property type="match status" value="1"/>
</dbReference>
<keyword evidence="1" id="KW-0677">Repeat</keyword>